<dbReference type="PANTHER" id="PTHR42705:SF2">
    <property type="entry name" value="BIFUNCTIONAL NON-HOMOLOGOUS END JOINING PROTEIN LIGD"/>
    <property type="match status" value="1"/>
</dbReference>
<proteinExistence type="predicted"/>
<keyword evidence="13" id="KW-0239">DNA-directed DNA polymerase</keyword>
<keyword evidence="11" id="KW-0269">Exonuclease</keyword>
<dbReference type="Pfam" id="PF13298">
    <property type="entry name" value="LigD_N"/>
    <property type="match status" value="1"/>
</dbReference>
<dbReference type="EC" id="6.5.1.1" evidence="2"/>
<keyword evidence="18" id="KW-0511">Multifunctional enzyme</keyword>
<dbReference type="InterPro" id="IPR012340">
    <property type="entry name" value="NA-bd_OB-fold"/>
</dbReference>
<keyword evidence="3 23" id="KW-0436">Ligase</keyword>
<evidence type="ECO:0000256" key="10">
    <source>
        <dbReference type="ARBA" id="ARBA00022801"/>
    </source>
</evidence>
<feature type="domain" description="ATP-dependent DNA ligase family profile" evidence="22">
    <location>
        <begin position="321"/>
        <end position="427"/>
    </location>
</feature>
<comment type="caution">
    <text evidence="23">The sequence shown here is derived from an EMBL/GenBank/DDBJ whole genome shotgun (WGS) entry which is preliminary data.</text>
</comment>
<dbReference type="Proteomes" id="UP001363010">
    <property type="component" value="Unassembled WGS sequence"/>
</dbReference>
<dbReference type="NCBIfam" id="NF004628">
    <property type="entry name" value="PRK05972.1"/>
    <property type="match status" value="1"/>
</dbReference>
<accession>A0ABU8WB59</accession>
<evidence type="ECO:0000256" key="14">
    <source>
        <dbReference type="ARBA" id="ARBA00023125"/>
    </source>
</evidence>
<dbReference type="InterPro" id="IPR014145">
    <property type="entry name" value="LigD_pol_dom"/>
</dbReference>
<dbReference type="InterPro" id="IPR012309">
    <property type="entry name" value="DNA_ligase_ATP-dep_C"/>
</dbReference>
<dbReference type="Gene3D" id="3.30.470.30">
    <property type="entry name" value="DNA ligase/mRNA capping enzyme"/>
    <property type="match status" value="1"/>
</dbReference>
<dbReference type="NCBIfam" id="TIGR02776">
    <property type="entry name" value="NHEJ_ligase_prk"/>
    <property type="match status" value="1"/>
</dbReference>
<dbReference type="CDD" id="cd07906">
    <property type="entry name" value="Adenylation_DNA_ligase_LigD_LigC"/>
    <property type="match status" value="1"/>
</dbReference>
<keyword evidence="7" id="KW-0479">Metal-binding</keyword>
<evidence type="ECO:0000256" key="11">
    <source>
        <dbReference type="ARBA" id="ARBA00022839"/>
    </source>
</evidence>
<evidence type="ECO:0000256" key="3">
    <source>
        <dbReference type="ARBA" id="ARBA00022598"/>
    </source>
</evidence>
<dbReference type="InterPro" id="IPR014144">
    <property type="entry name" value="LigD_PE_domain"/>
</dbReference>
<dbReference type="NCBIfam" id="TIGR02779">
    <property type="entry name" value="NHEJ_ligase_lig"/>
    <property type="match status" value="1"/>
</dbReference>
<dbReference type="InterPro" id="IPR052171">
    <property type="entry name" value="NHEJ_LigD"/>
</dbReference>
<dbReference type="RefSeq" id="WP_340368187.1">
    <property type="nucleotide sequence ID" value="NZ_JBBKZV010000053.1"/>
</dbReference>
<dbReference type="CDD" id="cd07971">
    <property type="entry name" value="OBF_DNA_ligase_LigD"/>
    <property type="match status" value="1"/>
</dbReference>
<keyword evidence="9" id="KW-0227">DNA damage</keyword>
<dbReference type="InterPro" id="IPR012310">
    <property type="entry name" value="DNA_ligase_ATP-dep_cent"/>
</dbReference>
<dbReference type="InterPro" id="IPR014143">
    <property type="entry name" value="NHEJ_ligase_prk"/>
</dbReference>
<sequence length="856" mass="93833">MTARDTPVDPLERYWSKRDFAVTSEPRGERKARNSQALSFVIQKHAASRLHYDFRLELDGVLLSWAVPKGPSFDPADKRMAIHVEDHPLSYGSFEGTIPPKQYGAGTVIVWDNGTWEPVGDPREGLAKGKLLFHLYGQKLAGLWELVKIAKGGEKQEPWILFKKRDGFARPKAEYDVVSALPDSVIAKPLKKASAADTAPESRPKPERKVDEADQGRPGAVKAPLPAKISPQLATLATGVPATGTWVYEIKFDGYRLMTRIQDGKPTLVTRGGNDWSAKMPSLVRELEQLGVQSAWLDGEIVVLDEHGLPKFNALQNAFDRKTSTDQIVYFLFDVPYFEGYDLREAPLSARRQLLDEFLKERGTDRIRFSAAFGADPASILSSACRMGLEGVVAKRIDAPYASRRTETWIKLKCQLRQEFLIAGYTDRTGEASQIGSLLLGVHAPNGELVSVGSVGTGWDAKEAAGLKKRLSKIETDKPPFAAGASKPGRWSKRAAGSERWVTPSLVAEVSFSDWTPDGQIRHATYVALRIDKPATGIVRETAKQVGAGPVRTAGKSAAGGIKVSNADRVIDPSSGLTKLDLVRYYESIAQWMLPHLEGRPCSLVRGPSGIQGQLFFQKHDEKISIPGIKELDPGFWPGHGALLEVGSAQALASAAQMNVIEFHTWNSTAKNFDKPDRMIFDLDPGEGTPWQHVQDAAVLVRTLLSELGLEAWLKTSGGKGLHVVVPLAPRLDYDTVKDFSQAVVQHLARAIPSRFVVKSGPSNRVGKLFVDYLRNGHGATTAAAFSARARPGLGVSMPVSWDDLAKLKSGAQWTIATAREHLSFQTEDPWKGYWAKKQTLTRAMKTLGFSARKAG</sequence>
<dbReference type="NCBIfam" id="TIGR02778">
    <property type="entry name" value="ligD_pol"/>
    <property type="match status" value="1"/>
</dbReference>
<dbReference type="CDD" id="cd04862">
    <property type="entry name" value="PaeLigD_Pol_like"/>
    <property type="match status" value="1"/>
</dbReference>
<dbReference type="Pfam" id="PF21686">
    <property type="entry name" value="LigD_Prim-Pol"/>
    <property type="match status" value="1"/>
</dbReference>
<gene>
    <name evidence="23" type="primary">ligD</name>
    <name evidence="23" type="ORF">WKW80_35105</name>
</gene>
<evidence type="ECO:0000256" key="19">
    <source>
        <dbReference type="ARBA" id="ARBA00029943"/>
    </source>
</evidence>
<dbReference type="InterPro" id="IPR033651">
    <property type="entry name" value="PaeLigD_Pol-like"/>
</dbReference>
<evidence type="ECO:0000256" key="9">
    <source>
        <dbReference type="ARBA" id="ARBA00022763"/>
    </source>
</evidence>
<comment type="catalytic activity">
    <reaction evidence="20">
        <text>ATP + (deoxyribonucleotide)n-3'-hydroxyl + 5'-phospho-(deoxyribonucleotide)m = (deoxyribonucleotide)n+m + AMP + diphosphate.</text>
        <dbReference type="EC" id="6.5.1.1"/>
    </reaction>
</comment>
<dbReference type="Gene3D" id="3.90.920.10">
    <property type="entry name" value="DNA primase, PRIM domain"/>
    <property type="match status" value="1"/>
</dbReference>
<evidence type="ECO:0000256" key="21">
    <source>
        <dbReference type="SAM" id="MobiDB-lite"/>
    </source>
</evidence>
<evidence type="ECO:0000313" key="24">
    <source>
        <dbReference type="Proteomes" id="UP001363010"/>
    </source>
</evidence>
<evidence type="ECO:0000256" key="17">
    <source>
        <dbReference type="ARBA" id="ARBA00023211"/>
    </source>
</evidence>
<organism evidence="23 24">
    <name type="scientific">Variovorax humicola</name>
    <dbReference type="NCBI Taxonomy" id="1769758"/>
    <lineage>
        <taxon>Bacteria</taxon>
        <taxon>Pseudomonadati</taxon>
        <taxon>Pseudomonadota</taxon>
        <taxon>Betaproteobacteria</taxon>
        <taxon>Burkholderiales</taxon>
        <taxon>Comamonadaceae</taxon>
        <taxon>Variovorax</taxon>
    </lineage>
</organism>
<dbReference type="PANTHER" id="PTHR42705">
    <property type="entry name" value="BIFUNCTIONAL NON-HOMOLOGOUS END JOINING PROTEIN LIGD"/>
    <property type="match status" value="1"/>
</dbReference>
<reference evidence="23 24" key="1">
    <citation type="submission" date="2024-03" db="EMBL/GenBank/DDBJ databases">
        <title>Novel species of the genus Variovorax.</title>
        <authorList>
            <person name="Liu Q."/>
            <person name="Xin Y.-H."/>
        </authorList>
    </citation>
    <scope>NUCLEOTIDE SEQUENCE [LARGE SCALE GENOMIC DNA]</scope>
    <source>
        <strain evidence="23 24">KACC 18501</strain>
    </source>
</reference>
<evidence type="ECO:0000256" key="8">
    <source>
        <dbReference type="ARBA" id="ARBA00022741"/>
    </source>
</evidence>
<keyword evidence="4" id="KW-0808">Transferase</keyword>
<keyword evidence="12" id="KW-0067">ATP-binding</keyword>
<dbReference type="EMBL" id="JBBKZV010000053">
    <property type="protein sequence ID" value="MEJ8827158.1"/>
    <property type="molecule type" value="Genomic_DNA"/>
</dbReference>
<name>A0ABU8WB59_9BURK</name>
<dbReference type="GO" id="GO:0003910">
    <property type="term" value="F:DNA ligase (ATP) activity"/>
    <property type="evidence" value="ECO:0007669"/>
    <property type="project" value="UniProtKB-EC"/>
</dbReference>
<keyword evidence="15" id="KW-0233">DNA recombination</keyword>
<keyword evidence="14" id="KW-0238">DNA-binding</keyword>
<evidence type="ECO:0000256" key="12">
    <source>
        <dbReference type="ARBA" id="ARBA00022840"/>
    </source>
</evidence>
<keyword evidence="8" id="KW-0547">Nucleotide-binding</keyword>
<evidence type="ECO:0000259" key="22">
    <source>
        <dbReference type="PROSITE" id="PS50160"/>
    </source>
</evidence>
<keyword evidence="10" id="KW-0378">Hydrolase</keyword>
<evidence type="ECO:0000256" key="4">
    <source>
        <dbReference type="ARBA" id="ARBA00022679"/>
    </source>
</evidence>
<evidence type="ECO:0000256" key="5">
    <source>
        <dbReference type="ARBA" id="ARBA00022695"/>
    </source>
</evidence>
<dbReference type="Pfam" id="PF04679">
    <property type="entry name" value="DNA_ligase_A_C"/>
    <property type="match status" value="1"/>
</dbReference>
<dbReference type="Gene3D" id="3.30.1490.70">
    <property type="match status" value="1"/>
</dbReference>
<evidence type="ECO:0000256" key="2">
    <source>
        <dbReference type="ARBA" id="ARBA00012727"/>
    </source>
</evidence>
<keyword evidence="6" id="KW-0540">Nuclease</keyword>
<dbReference type="PROSITE" id="PS50160">
    <property type="entry name" value="DNA_LIGASE_A3"/>
    <property type="match status" value="1"/>
</dbReference>
<evidence type="ECO:0000313" key="23">
    <source>
        <dbReference type="EMBL" id="MEJ8827158.1"/>
    </source>
</evidence>
<evidence type="ECO:0000256" key="7">
    <source>
        <dbReference type="ARBA" id="ARBA00022723"/>
    </source>
</evidence>
<keyword evidence="17" id="KW-0464">Manganese</keyword>
<dbReference type="Pfam" id="PF01068">
    <property type="entry name" value="DNA_ligase_A_M"/>
    <property type="match status" value="1"/>
</dbReference>
<protein>
    <recommendedName>
        <fullName evidence="2">DNA ligase (ATP)</fullName>
        <ecNumber evidence="2">6.5.1.1</ecNumber>
    </recommendedName>
    <alternativeName>
        <fullName evidence="19">NHEJ DNA polymerase</fullName>
    </alternativeName>
</protein>
<dbReference type="Gene3D" id="2.40.50.140">
    <property type="entry name" value="Nucleic acid-binding proteins"/>
    <property type="match status" value="1"/>
</dbReference>
<feature type="region of interest" description="Disordered" evidence="21">
    <location>
        <begin position="191"/>
        <end position="224"/>
    </location>
</feature>
<evidence type="ECO:0000256" key="1">
    <source>
        <dbReference type="ARBA" id="ARBA00001936"/>
    </source>
</evidence>
<evidence type="ECO:0000256" key="20">
    <source>
        <dbReference type="ARBA" id="ARBA00034003"/>
    </source>
</evidence>
<comment type="cofactor">
    <cofactor evidence="1">
        <name>Mn(2+)</name>
        <dbReference type="ChEBI" id="CHEBI:29035"/>
    </cofactor>
</comment>
<keyword evidence="24" id="KW-1185">Reference proteome</keyword>
<dbReference type="InterPro" id="IPR014146">
    <property type="entry name" value="LigD_ligase_dom"/>
</dbReference>
<keyword evidence="5" id="KW-0548">Nucleotidyltransferase</keyword>
<evidence type="ECO:0000256" key="15">
    <source>
        <dbReference type="ARBA" id="ARBA00023172"/>
    </source>
</evidence>
<feature type="compositionally biased region" description="Basic and acidic residues" evidence="21">
    <location>
        <begin position="200"/>
        <end position="215"/>
    </location>
</feature>
<keyword evidence="16" id="KW-0234">DNA repair</keyword>
<dbReference type="SUPFAM" id="SSF56091">
    <property type="entry name" value="DNA ligase/mRNA capping enzyme, catalytic domain"/>
    <property type="match status" value="1"/>
</dbReference>
<evidence type="ECO:0000256" key="13">
    <source>
        <dbReference type="ARBA" id="ARBA00022932"/>
    </source>
</evidence>
<dbReference type="NCBIfam" id="TIGR02777">
    <property type="entry name" value="LigD_PE_dom"/>
    <property type="match status" value="1"/>
</dbReference>
<evidence type="ECO:0000256" key="16">
    <source>
        <dbReference type="ARBA" id="ARBA00023204"/>
    </source>
</evidence>
<evidence type="ECO:0000256" key="6">
    <source>
        <dbReference type="ARBA" id="ARBA00022722"/>
    </source>
</evidence>
<evidence type="ECO:0000256" key="18">
    <source>
        <dbReference type="ARBA" id="ARBA00023268"/>
    </source>
</evidence>
<dbReference type="SUPFAM" id="SSF50249">
    <property type="entry name" value="Nucleic acid-binding proteins"/>
    <property type="match status" value="1"/>
</dbReference>